<dbReference type="Pfam" id="PF13279">
    <property type="entry name" value="4HBT_2"/>
    <property type="match status" value="1"/>
</dbReference>
<reference evidence="2" key="2">
    <citation type="journal article" date="2024" name="Int. J. Antimicrob. Agents">
        <title>Identification of a novel Providencia species showing multi-drug-resistant in three patients with hospital-acquired infection.</title>
        <authorList>
            <person name="Yang W."/>
            <person name="Chen J."/>
            <person name="Yang F."/>
            <person name="Ji P."/>
            <person name="Shen S."/>
            <person name="Yin D."/>
            <person name="Hu F."/>
        </authorList>
    </citation>
    <scope>NUCLEOTIDE SEQUENCE</scope>
    <source>
        <strain evidence="2">CRE-138-0111</strain>
    </source>
</reference>
<keyword evidence="1" id="KW-1133">Transmembrane helix</keyword>
<keyword evidence="3" id="KW-1185">Reference proteome</keyword>
<dbReference type="EMBL" id="JAUQTG010000010">
    <property type="protein sequence ID" value="MDO7857857.1"/>
    <property type="molecule type" value="Genomic_DNA"/>
</dbReference>
<proteinExistence type="predicted"/>
<feature type="transmembrane region" description="Helical" evidence="1">
    <location>
        <begin position="146"/>
        <end position="166"/>
    </location>
</feature>
<keyword evidence="1" id="KW-0812">Transmembrane</keyword>
<dbReference type="Gene3D" id="3.10.129.10">
    <property type="entry name" value="Hotdog Thioesterase"/>
    <property type="match status" value="1"/>
</dbReference>
<dbReference type="SUPFAM" id="SSF54637">
    <property type="entry name" value="Thioesterase/thiol ester dehydrase-isomerase"/>
    <property type="match status" value="1"/>
</dbReference>
<evidence type="ECO:0000256" key="1">
    <source>
        <dbReference type="SAM" id="Phobius"/>
    </source>
</evidence>
<reference evidence="2" key="1">
    <citation type="submission" date="2023-07" db="EMBL/GenBank/DDBJ databases">
        <authorList>
            <person name="Yang W."/>
            <person name="Chen J."/>
            <person name="Ji P."/>
            <person name="Hu F."/>
        </authorList>
    </citation>
    <scope>NUCLEOTIDE SEQUENCE</scope>
    <source>
        <strain evidence="2">CRE-138-0111</strain>
    </source>
</reference>
<gene>
    <name evidence="2" type="ORF">Q5E86_16185</name>
</gene>
<dbReference type="GO" id="GO:0016787">
    <property type="term" value="F:hydrolase activity"/>
    <property type="evidence" value="ECO:0007669"/>
    <property type="project" value="UniProtKB-KW"/>
</dbReference>
<keyword evidence="1" id="KW-0472">Membrane</keyword>
<keyword evidence="2" id="KW-0378">Hydrolase</keyword>
<name>A0ABT9AVL9_9GAMM</name>
<sequence length="176" mass="20285">MSLLKFSRPHKIHFSQCDPAGIVFYPQYFVMFNNLLEHWFDELIPQGFAGYILEQRFGLPTVHLDAEFTAISRMGDEVMLELHVERIGSKSLTLRQRCIGREGELRMQVTQTYVTTSLVTHQAIPIPDILYQALTAQQPVSAKGEIWWILYVLVVGLQACTLGYWWNGKILKIGLW</sequence>
<dbReference type="CDD" id="cd00586">
    <property type="entry name" value="4HBT"/>
    <property type="match status" value="1"/>
</dbReference>
<evidence type="ECO:0000313" key="3">
    <source>
        <dbReference type="Proteomes" id="UP001176478"/>
    </source>
</evidence>
<accession>A0ABT9AVL9</accession>
<organism evidence="2 3">
    <name type="scientific">Providencia huashanensis</name>
    <dbReference type="NCBI Taxonomy" id="3037798"/>
    <lineage>
        <taxon>Bacteria</taxon>
        <taxon>Pseudomonadati</taxon>
        <taxon>Pseudomonadota</taxon>
        <taxon>Gammaproteobacteria</taxon>
        <taxon>Enterobacterales</taxon>
        <taxon>Morganellaceae</taxon>
        <taxon>Providencia</taxon>
    </lineage>
</organism>
<comment type="caution">
    <text evidence="2">The sequence shown here is derived from an EMBL/GenBank/DDBJ whole genome shotgun (WGS) entry which is preliminary data.</text>
</comment>
<protein>
    <submittedName>
        <fullName evidence="2">Thioesterase family protein</fullName>
        <ecNumber evidence="2">3.1.2.-</ecNumber>
    </submittedName>
</protein>
<evidence type="ECO:0000313" key="2">
    <source>
        <dbReference type="EMBL" id="MDO7857857.1"/>
    </source>
</evidence>
<dbReference type="Proteomes" id="UP001176478">
    <property type="component" value="Unassembled WGS sequence"/>
</dbReference>
<dbReference type="EC" id="3.1.2.-" evidence="2"/>
<dbReference type="InterPro" id="IPR029069">
    <property type="entry name" value="HotDog_dom_sf"/>
</dbReference>